<proteinExistence type="predicted"/>
<feature type="transmembrane region" description="Helical" evidence="1">
    <location>
        <begin position="124"/>
        <end position="143"/>
    </location>
</feature>
<feature type="transmembrane region" description="Helical" evidence="1">
    <location>
        <begin position="155"/>
        <end position="171"/>
    </location>
</feature>
<name>A0A151ZIF6_TIELA</name>
<dbReference type="OMA" id="FERTMIF"/>
<organism evidence="2 3">
    <name type="scientific">Tieghemostelium lacteum</name>
    <name type="common">Slime mold</name>
    <name type="synonym">Dictyostelium lacteum</name>
    <dbReference type="NCBI Taxonomy" id="361077"/>
    <lineage>
        <taxon>Eukaryota</taxon>
        <taxon>Amoebozoa</taxon>
        <taxon>Evosea</taxon>
        <taxon>Eumycetozoa</taxon>
        <taxon>Dictyostelia</taxon>
        <taxon>Dictyosteliales</taxon>
        <taxon>Raperosteliaceae</taxon>
        <taxon>Tieghemostelium</taxon>
    </lineage>
</organism>
<protein>
    <recommendedName>
        <fullName evidence="4">Transmembrane protein</fullName>
    </recommendedName>
</protein>
<dbReference type="FunCoup" id="A0A151ZIF6">
    <property type="interactions" value="738"/>
</dbReference>
<accession>A0A151ZIF6</accession>
<gene>
    <name evidence="2" type="ORF">DLAC_05169</name>
</gene>
<evidence type="ECO:0000313" key="3">
    <source>
        <dbReference type="Proteomes" id="UP000076078"/>
    </source>
</evidence>
<comment type="caution">
    <text evidence="2">The sequence shown here is derived from an EMBL/GenBank/DDBJ whole genome shotgun (WGS) entry which is preliminary data.</text>
</comment>
<dbReference type="EMBL" id="LODT01000025">
    <property type="protein sequence ID" value="KYQ93778.1"/>
    <property type="molecule type" value="Genomic_DNA"/>
</dbReference>
<dbReference type="Proteomes" id="UP000076078">
    <property type="component" value="Unassembled WGS sequence"/>
</dbReference>
<keyword evidence="1" id="KW-0812">Transmembrane</keyword>
<sequence>MILNNNHIFKLINNRLLHNQIKNRYYSSFNNTLLSRNIIYNSKLHFNLDSKSNISSLFGDNKLYYSKSNSLLLSGINFKTNNNNSYSSGEKSHGSSEDHQYTDPNSSFERTMIFDDTKTMKHKLFFAFGIVQILLYSIILEDYYTSPDPSKMKKWFVYGSGGVVFISQIFLKNFNRKNLATICTYNKGRIVEFTTYNMMGNPTLKRTITINKINGTKGNAALPSLVKEPNQSKSFYVKVQGDSAYYQGNLKDSKVLFPHILEKIINNNVIIPVQPKKKK</sequence>
<dbReference type="AlphaFoldDB" id="A0A151ZIF6"/>
<dbReference type="InParanoid" id="A0A151ZIF6"/>
<dbReference type="OrthoDB" id="21201at2759"/>
<keyword evidence="1" id="KW-1133">Transmembrane helix</keyword>
<evidence type="ECO:0000256" key="1">
    <source>
        <dbReference type="SAM" id="Phobius"/>
    </source>
</evidence>
<keyword evidence="3" id="KW-1185">Reference proteome</keyword>
<evidence type="ECO:0000313" key="2">
    <source>
        <dbReference type="EMBL" id="KYQ93778.1"/>
    </source>
</evidence>
<evidence type="ECO:0008006" key="4">
    <source>
        <dbReference type="Google" id="ProtNLM"/>
    </source>
</evidence>
<keyword evidence="1" id="KW-0472">Membrane</keyword>
<reference evidence="2 3" key="1">
    <citation type="submission" date="2015-12" db="EMBL/GenBank/DDBJ databases">
        <title>Dictyostelia acquired genes for synthesis and detection of signals that induce cell-type specialization by lateral gene transfer from prokaryotes.</title>
        <authorList>
            <person name="Gloeckner G."/>
            <person name="Schaap P."/>
        </authorList>
    </citation>
    <scope>NUCLEOTIDE SEQUENCE [LARGE SCALE GENOMIC DNA]</scope>
    <source>
        <strain evidence="2 3">TK</strain>
    </source>
</reference>